<dbReference type="GO" id="GO:0009245">
    <property type="term" value="P:lipid A biosynthetic process"/>
    <property type="evidence" value="ECO:0007669"/>
    <property type="project" value="TreeGrafter"/>
</dbReference>
<keyword evidence="5" id="KW-1185">Reference proteome</keyword>
<gene>
    <name evidence="4" type="ORF">EFBL_2978</name>
</gene>
<dbReference type="RefSeq" id="WP_096183028.1">
    <property type="nucleotide sequence ID" value="NZ_BDUF01000086.1"/>
</dbReference>
<accession>A0A292YEA7</accession>
<keyword evidence="1" id="KW-0479">Metal-binding</keyword>
<reference evidence="5" key="1">
    <citation type="submission" date="2017-07" db="EMBL/GenBank/DDBJ databases">
        <title>Draft genome sequence of Effusibacillus lacus strain skLN1.</title>
        <authorList>
            <person name="Watanabe M."/>
            <person name="Kojima H."/>
            <person name="Fukui M."/>
        </authorList>
    </citation>
    <scope>NUCLEOTIDE SEQUENCE [LARGE SCALE GENOMIC DNA]</scope>
    <source>
        <strain evidence="5">skLN1</strain>
    </source>
</reference>
<evidence type="ECO:0000256" key="1">
    <source>
        <dbReference type="ARBA" id="ARBA00022723"/>
    </source>
</evidence>
<dbReference type="GO" id="GO:0046872">
    <property type="term" value="F:metal ion binding"/>
    <property type="evidence" value="ECO:0007669"/>
    <property type="project" value="UniProtKB-KW"/>
</dbReference>
<sequence>MIWWGILALLAAILVYSYWNTFRPVLREVEMTIPHKKGLGEIKILQLSDLHMERLSISPQRLYDLVAPVNPDLIVLTGDYLDRYHNIGKALEYMKTVKSLNPKYGVYLVFGNHDHYLGDRIDEFQQAIESTGCRVLRNESTTFDVEGTRMTIIGVDDHCLGKSDIEQSFANIPEDGIHLVLAHDPNTVLDMRDHHKADYILSGHFHGGQFNLIPFLHRWFGFGGLSKRDILKGLHVVGGRTLYISEGMGQSGLNVRLGSRPEITVHTLRTGAVLRGAPTAVPVVEPLTPAVESGF</sequence>
<evidence type="ECO:0000259" key="3">
    <source>
        <dbReference type="Pfam" id="PF00149"/>
    </source>
</evidence>
<dbReference type="GO" id="GO:0008758">
    <property type="term" value="F:UDP-2,3-diacylglucosamine hydrolase activity"/>
    <property type="evidence" value="ECO:0007669"/>
    <property type="project" value="TreeGrafter"/>
</dbReference>
<protein>
    <submittedName>
        <fullName evidence="4">Metallophosphoesterase</fullName>
    </submittedName>
</protein>
<proteinExistence type="predicted"/>
<dbReference type="Gene3D" id="3.60.21.10">
    <property type="match status" value="1"/>
</dbReference>
<dbReference type="Proteomes" id="UP000217785">
    <property type="component" value="Unassembled WGS sequence"/>
</dbReference>
<evidence type="ECO:0000256" key="2">
    <source>
        <dbReference type="ARBA" id="ARBA00022801"/>
    </source>
</evidence>
<dbReference type="OrthoDB" id="9780884at2"/>
<keyword evidence="2" id="KW-0378">Hydrolase</keyword>
<dbReference type="InterPro" id="IPR051158">
    <property type="entry name" value="Metallophosphoesterase_sf"/>
</dbReference>
<dbReference type="GO" id="GO:0016020">
    <property type="term" value="C:membrane"/>
    <property type="evidence" value="ECO:0007669"/>
    <property type="project" value="GOC"/>
</dbReference>
<dbReference type="SUPFAM" id="SSF56300">
    <property type="entry name" value="Metallo-dependent phosphatases"/>
    <property type="match status" value="1"/>
</dbReference>
<organism evidence="4 5">
    <name type="scientific">Effusibacillus lacus</name>
    <dbReference type="NCBI Taxonomy" id="1348429"/>
    <lineage>
        <taxon>Bacteria</taxon>
        <taxon>Bacillati</taxon>
        <taxon>Bacillota</taxon>
        <taxon>Bacilli</taxon>
        <taxon>Bacillales</taxon>
        <taxon>Alicyclobacillaceae</taxon>
        <taxon>Effusibacillus</taxon>
    </lineage>
</organism>
<dbReference type="PANTHER" id="PTHR31302:SF31">
    <property type="entry name" value="PHOSPHODIESTERASE YAEI"/>
    <property type="match status" value="1"/>
</dbReference>
<evidence type="ECO:0000313" key="5">
    <source>
        <dbReference type="Proteomes" id="UP000217785"/>
    </source>
</evidence>
<dbReference type="InterPro" id="IPR004843">
    <property type="entry name" value="Calcineurin-like_PHP"/>
</dbReference>
<evidence type="ECO:0000313" key="4">
    <source>
        <dbReference type="EMBL" id="GAX91312.1"/>
    </source>
</evidence>
<comment type="caution">
    <text evidence="4">The sequence shown here is derived from an EMBL/GenBank/DDBJ whole genome shotgun (WGS) entry which is preliminary data.</text>
</comment>
<dbReference type="Pfam" id="PF00149">
    <property type="entry name" value="Metallophos"/>
    <property type="match status" value="1"/>
</dbReference>
<dbReference type="EMBL" id="BDUF01000086">
    <property type="protein sequence ID" value="GAX91312.1"/>
    <property type="molecule type" value="Genomic_DNA"/>
</dbReference>
<dbReference type="PANTHER" id="PTHR31302">
    <property type="entry name" value="TRANSMEMBRANE PROTEIN WITH METALLOPHOSPHOESTERASE DOMAIN-RELATED"/>
    <property type="match status" value="1"/>
</dbReference>
<dbReference type="InterPro" id="IPR029052">
    <property type="entry name" value="Metallo-depent_PP-like"/>
</dbReference>
<feature type="domain" description="Calcineurin-like phosphoesterase" evidence="3">
    <location>
        <begin position="42"/>
        <end position="207"/>
    </location>
</feature>
<name>A0A292YEA7_9BACL</name>
<dbReference type="AlphaFoldDB" id="A0A292YEA7"/>